<organism evidence="1 2">
    <name type="scientific">Vaccinium darrowii</name>
    <dbReference type="NCBI Taxonomy" id="229202"/>
    <lineage>
        <taxon>Eukaryota</taxon>
        <taxon>Viridiplantae</taxon>
        <taxon>Streptophyta</taxon>
        <taxon>Embryophyta</taxon>
        <taxon>Tracheophyta</taxon>
        <taxon>Spermatophyta</taxon>
        <taxon>Magnoliopsida</taxon>
        <taxon>eudicotyledons</taxon>
        <taxon>Gunneridae</taxon>
        <taxon>Pentapetalae</taxon>
        <taxon>asterids</taxon>
        <taxon>Ericales</taxon>
        <taxon>Ericaceae</taxon>
        <taxon>Vaccinioideae</taxon>
        <taxon>Vaccinieae</taxon>
        <taxon>Vaccinium</taxon>
    </lineage>
</organism>
<name>A0ACB7X457_9ERIC</name>
<comment type="caution">
    <text evidence="1">The sequence shown here is derived from an EMBL/GenBank/DDBJ whole genome shotgun (WGS) entry which is preliminary data.</text>
</comment>
<accession>A0ACB7X457</accession>
<keyword evidence="2" id="KW-1185">Reference proteome</keyword>
<dbReference type="EMBL" id="CM037152">
    <property type="protein sequence ID" value="KAH7835572.1"/>
    <property type="molecule type" value="Genomic_DNA"/>
</dbReference>
<proteinExistence type="predicted"/>
<reference evidence="1 2" key="1">
    <citation type="journal article" date="2021" name="Hortic Res">
        <title>High-quality reference genome and annotation aids understanding of berry development for evergreen blueberry (Vaccinium darrowii).</title>
        <authorList>
            <person name="Yu J."/>
            <person name="Hulse-Kemp A.M."/>
            <person name="Babiker E."/>
            <person name="Staton M."/>
        </authorList>
    </citation>
    <scope>NUCLEOTIDE SEQUENCE [LARGE SCALE GENOMIC DNA]</scope>
    <source>
        <strain evidence="2">cv. NJ 8807/NJ 8810</strain>
        <tissue evidence="1">Young leaf</tissue>
    </source>
</reference>
<evidence type="ECO:0000313" key="1">
    <source>
        <dbReference type="EMBL" id="KAH7835572.1"/>
    </source>
</evidence>
<sequence length="423" mass="47002">MGREMLQSITREELDKSSFFCALHIKKSNLNQPKSNRAGSVFLFIGKEKFQESQVTVVSYVLKEANTVVQNLRNVFNYLMAAKEIDNGQALLSGELQTQIDVMQKNVNDFADKLGTVAENRSEDIRKYIQPLGLILIYVAAAMLVLAFLGFLISILGLKCLVYFFVIIAWIAVVVTFALSGIFLLVHNAVADSCVAMDEWLQNPTANSALEDLIPRVDHETAEAILKGTQGVTFAFVNATNTAIANIYNADLPPEAGLLYSNQSGPPMPLLCNPFDSNLTAQPCAPGEVEFGNATEVWKNYICNVSASGICTTPGRVTPNIYNQLTASLNVSYGLYEYGPFLVDFMDSTYLKDLFSGISKDCCPSMRKSTKWMYTGFAVVSVAVMLSLILWIVFSRERRHRKYTKKHMAWPQGMKGPYMKPYA</sequence>
<evidence type="ECO:0000313" key="2">
    <source>
        <dbReference type="Proteomes" id="UP000828048"/>
    </source>
</evidence>
<gene>
    <name evidence="1" type="ORF">Vadar_027473</name>
</gene>
<protein>
    <submittedName>
        <fullName evidence="1">Uncharacterized protein</fullName>
    </submittedName>
</protein>
<dbReference type="Proteomes" id="UP000828048">
    <property type="component" value="Chromosome 2"/>
</dbReference>